<dbReference type="InterPro" id="IPR051535">
    <property type="entry name" value="Siderophore_ABC-ATPase"/>
</dbReference>
<organism evidence="9 10">
    <name type="scientific">Bifidobacterium phasiani</name>
    <dbReference type="NCBI Taxonomy" id="2834431"/>
    <lineage>
        <taxon>Bacteria</taxon>
        <taxon>Bacillati</taxon>
        <taxon>Actinomycetota</taxon>
        <taxon>Actinomycetes</taxon>
        <taxon>Bifidobacteriales</taxon>
        <taxon>Bifidobacteriaceae</taxon>
        <taxon>Bifidobacterium</taxon>
    </lineage>
</organism>
<dbReference type="Pfam" id="PF13304">
    <property type="entry name" value="AAA_21"/>
    <property type="match status" value="1"/>
</dbReference>
<evidence type="ECO:0000256" key="7">
    <source>
        <dbReference type="ARBA" id="ARBA00023136"/>
    </source>
</evidence>
<gene>
    <name evidence="9" type="ORF">KIH73_05600</name>
</gene>
<feature type="domain" description="AAA+ ATPase" evidence="8">
    <location>
        <begin position="37"/>
        <end position="198"/>
    </location>
</feature>
<evidence type="ECO:0000256" key="4">
    <source>
        <dbReference type="ARBA" id="ARBA00022496"/>
    </source>
</evidence>
<keyword evidence="6" id="KW-0406">Ion transport</keyword>
<proteinExistence type="predicted"/>
<evidence type="ECO:0000313" key="9">
    <source>
        <dbReference type="EMBL" id="MBW3082851.1"/>
    </source>
</evidence>
<sequence>MTRRLFVREVRIDWDAAPDSYVRSIPALRRSSTLTFTVPVTFFAGTNGTGKSTLLEAIAAVYGFNPEGGTRNYRFSTYDDVSDLADAITMVRDLPPTRSGMFLRAESFFTMATQAAEYGTFGLHEQSHGQGMMAFIRMFTGPGLYLMDEPESALSPQTQLELLIYIDELTKRGAQFIIATHSPILLGFPHATILSFGEDGIHTIGYEQTEAYRITELFINHRASLLHRLFREDEGTDGHDADER</sequence>
<evidence type="ECO:0000313" key="10">
    <source>
        <dbReference type="Proteomes" id="UP000812844"/>
    </source>
</evidence>
<accession>A0ABS6W8L9</accession>
<dbReference type="PANTHER" id="PTHR42771:SF2">
    <property type="entry name" value="IRON(3+)-HYDROXAMATE IMPORT ATP-BINDING PROTEIN FHUC"/>
    <property type="match status" value="1"/>
</dbReference>
<evidence type="ECO:0000256" key="1">
    <source>
        <dbReference type="ARBA" id="ARBA00004202"/>
    </source>
</evidence>
<dbReference type="EMBL" id="JAHBBD010000010">
    <property type="protein sequence ID" value="MBW3082851.1"/>
    <property type="molecule type" value="Genomic_DNA"/>
</dbReference>
<dbReference type="InterPro" id="IPR003959">
    <property type="entry name" value="ATPase_AAA_core"/>
</dbReference>
<dbReference type="Pfam" id="PF13476">
    <property type="entry name" value="AAA_23"/>
    <property type="match status" value="1"/>
</dbReference>
<keyword evidence="3" id="KW-1003">Cell membrane</keyword>
<evidence type="ECO:0000259" key="8">
    <source>
        <dbReference type="SMART" id="SM00382"/>
    </source>
</evidence>
<comment type="caution">
    <text evidence="9">The sequence shown here is derived from an EMBL/GenBank/DDBJ whole genome shotgun (WGS) entry which is preliminary data.</text>
</comment>
<keyword evidence="4" id="KW-0410">Iron transport</keyword>
<dbReference type="InterPro" id="IPR038729">
    <property type="entry name" value="Rad50/SbcC_AAA"/>
</dbReference>
<dbReference type="Proteomes" id="UP000812844">
    <property type="component" value="Unassembled WGS sequence"/>
</dbReference>
<keyword evidence="5" id="KW-0408">Iron</keyword>
<keyword evidence="10" id="KW-1185">Reference proteome</keyword>
<dbReference type="SMART" id="SM00382">
    <property type="entry name" value="AAA"/>
    <property type="match status" value="1"/>
</dbReference>
<dbReference type="InterPro" id="IPR003593">
    <property type="entry name" value="AAA+_ATPase"/>
</dbReference>
<evidence type="ECO:0000256" key="3">
    <source>
        <dbReference type="ARBA" id="ARBA00022475"/>
    </source>
</evidence>
<evidence type="ECO:0000256" key="2">
    <source>
        <dbReference type="ARBA" id="ARBA00022448"/>
    </source>
</evidence>
<dbReference type="CDD" id="cd00267">
    <property type="entry name" value="ABC_ATPase"/>
    <property type="match status" value="1"/>
</dbReference>
<dbReference type="PANTHER" id="PTHR42771">
    <property type="entry name" value="IRON(3+)-HYDROXAMATE IMPORT ATP-BINDING PROTEIN FHUC"/>
    <property type="match status" value="1"/>
</dbReference>
<dbReference type="RefSeq" id="WP_219081413.1">
    <property type="nucleotide sequence ID" value="NZ_JAHBBD010000010.1"/>
</dbReference>
<protein>
    <submittedName>
        <fullName evidence="9">AAA family ATPase</fullName>
    </submittedName>
</protein>
<evidence type="ECO:0000256" key="5">
    <source>
        <dbReference type="ARBA" id="ARBA00023004"/>
    </source>
</evidence>
<comment type="subcellular location">
    <subcellularLocation>
        <location evidence="1">Cell membrane</location>
        <topology evidence="1">Peripheral membrane protein</topology>
    </subcellularLocation>
</comment>
<name>A0ABS6W8L9_9BIFI</name>
<keyword evidence="2" id="KW-0813">Transport</keyword>
<evidence type="ECO:0000256" key="6">
    <source>
        <dbReference type="ARBA" id="ARBA00023065"/>
    </source>
</evidence>
<reference evidence="9 10" key="1">
    <citation type="submission" date="2021-05" db="EMBL/GenBank/DDBJ databases">
        <title>Phylogenetic classification of ten novel species belonging to the genus Bifidobacterium comprising B. colchicus sp. nov., B. abeli sp. nov., B. bicoloris sp. nov., B. guerezis sp. nov., B. rosaliae sp. nov., B. santillanensis sp. nov., B. argentati sp. nov., B. amazzoni sp. nov., B. pluviali sp. nov., and B. pinnaculum sp. nov.</title>
        <authorList>
            <person name="Lugli G.A."/>
            <person name="Ruiz Garcia L."/>
            <person name="Margolles A."/>
            <person name="Ventura M."/>
        </authorList>
    </citation>
    <scope>NUCLEOTIDE SEQUENCE [LARGE SCALE GENOMIC DNA]</scope>
    <source>
        <strain evidence="9 10">6T3</strain>
    </source>
</reference>
<keyword evidence="7" id="KW-0472">Membrane</keyword>